<sequence length="167" mass="17965">MFLVIFVAAIPAATAAILLLGLLDGDSASWRRIGEAVGESVPYCLLIAAGAAWQIRRRRTWVRISSGGIELAADGGDPILLDWSETSSAQVRRRGLWAVLDVVPTDPDSVRSTDPHRDLPRLRDTADGTAFTVPVGSLRPGPAALRSALVRHLPTNPLEDDQQGEPR</sequence>
<reference evidence="1 2" key="1">
    <citation type="submission" date="2021-01" db="EMBL/GenBank/DDBJ databases">
        <title>Actinoplanes sp. nov. LDG1-06 isolated from lichen.</title>
        <authorList>
            <person name="Saeng-In P."/>
            <person name="Phongsopitanun W."/>
            <person name="Kanchanasin P."/>
            <person name="Yuki M."/>
            <person name="Kudo T."/>
            <person name="Ohkuma M."/>
            <person name="Tanasupawat S."/>
        </authorList>
    </citation>
    <scope>NUCLEOTIDE SEQUENCE [LARGE SCALE GENOMIC DNA]</scope>
    <source>
        <strain evidence="1 2">LDG1-06</strain>
    </source>
</reference>
<dbReference type="EMBL" id="JAENHP010000035">
    <property type="protein sequence ID" value="MBM2623391.1"/>
    <property type="molecule type" value="Genomic_DNA"/>
</dbReference>
<organism evidence="1 2">
    <name type="scientific">Paractinoplanes ovalisporus</name>
    <dbReference type="NCBI Taxonomy" id="2810368"/>
    <lineage>
        <taxon>Bacteria</taxon>
        <taxon>Bacillati</taxon>
        <taxon>Actinomycetota</taxon>
        <taxon>Actinomycetes</taxon>
        <taxon>Micromonosporales</taxon>
        <taxon>Micromonosporaceae</taxon>
        <taxon>Paractinoplanes</taxon>
    </lineage>
</organism>
<evidence type="ECO:0008006" key="3">
    <source>
        <dbReference type="Google" id="ProtNLM"/>
    </source>
</evidence>
<evidence type="ECO:0000313" key="2">
    <source>
        <dbReference type="Proteomes" id="UP000632138"/>
    </source>
</evidence>
<name>A0ABS2AW04_9ACTN</name>
<accession>A0ABS2AW04</accession>
<keyword evidence="2" id="KW-1185">Reference proteome</keyword>
<proteinExistence type="predicted"/>
<evidence type="ECO:0000313" key="1">
    <source>
        <dbReference type="EMBL" id="MBM2623391.1"/>
    </source>
</evidence>
<dbReference type="Proteomes" id="UP000632138">
    <property type="component" value="Unassembled WGS sequence"/>
</dbReference>
<protein>
    <recommendedName>
        <fullName evidence="3">PH domain-containing protein</fullName>
    </recommendedName>
</protein>
<dbReference type="RefSeq" id="WP_203383743.1">
    <property type="nucleotide sequence ID" value="NZ_JAENHP010000035.1"/>
</dbReference>
<gene>
    <name evidence="1" type="ORF">JIG36_48645</name>
</gene>
<comment type="caution">
    <text evidence="1">The sequence shown here is derived from an EMBL/GenBank/DDBJ whole genome shotgun (WGS) entry which is preliminary data.</text>
</comment>